<dbReference type="Pfam" id="PF02515">
    <property type="entry name" value="CoA_transf_3"/>
    <property type="match status" value="1"/>
</dbReference>
<dbReference type="SUPFAM" id="SSF89796">
    <property type="entry name" value="CoA-transferase family III (CaiB/BaiF)"/>
    <property type="match status" value="1"/>
</dbReference>
<dbReference type="InterPro" id="IPR044855">
    <property type="entry name" value="CoA-Trfase_III_dom3_sf"/>
</dbReference>
<dbReference type="GeneID" id="76608406"/>
<organism evidence="2 4">
    <name type="scientific">Microbulbifer thermotolerans</name>
    <dbReference type="NCBI Taxonomy" id="252514"/>
    <lineage>
        <taxon>Bacteria</taxon>
        <taxon>Pseudomonadati</taxon>
        <taxon>Pseudomonadota</taxon>
        <taxon>Gammaproteobacteria</taxon>
        <taxon>Cellvibrionales</taxon>
        <taxon>Microbulbiferaceae</taxon>
        <taxon>Microbulbifer</taxon>
    </lineage>
</organism>
<accession>A0A143HMZ9</accession>
<evidence type="ECO:0000256" key="1">
    <source>
        <dbReference type="ARBA" id="ARBA00022679"/>
    </source>
</evidence>
<reference evidence="4" key="1">
    <citation type="submission" date="2016-03" db="EMBL/GenBank/DDBJ databases">
        <authorList>
            <person name="Lee Y.-S."/>
            <person name="Choi Y.-L."/>
        </authorList>
    </citation>
    <scope>NUCLEOTIDE SEQUENCE [LARGE SCALE GENOMIC DNA]</scope>
    <source>
        <strain evidence="4">DAU221</strain>
    </source>
</reference>
<gene>
    <name evidence="2" type="ORF">A3224_10120</name>
    <name evidence="3" type="ORF">OQJ68_14735</name>
</gene>
<dbReference type="Gene3D" id="3.40.50.10540">
    <property type="entry name" value="Crotonobetainyl-coa:carnitine coa-transferase, domain 1"/>
    <property type="match status" value="1"/>
</dbReference>
<dbReference type="Proteomes" id="UP000076077">
    <property type="component" value="Chromosome"/>
</dbReference>
<dbReference type="InterPro" id="IPR003673">
    <property type="entry name" value="CoA-Trfase_fam_III"/>
</dbReference>
<evidence type="ECO:0000313" key="4">
    <source>
        <dbReference type="Proteomes" id="UP000076077"/>
    </source>
</evidence>
<dbReference type="PANTHER" id="PTHR48207:SF4">
    <property type="entry name" value="BLL6097 PROTEIN"/>
    <property type="match status" value="1"/>
</dbReference>
<evidence type="ECO:0000313" key="3">
    <source>
        <dbReference type="EMBL" id="MCX2803048.1"/>
    </source>
</evidence>
<dbReference type="AlphaFoldDB" id="A0A143HMZ9"/>
<dbReference type="Proteomes" id="UP001209730">
    <property type="component" value="Unassembled WGS sequence"/>
</dbReference>
<dbReference type="EMBL" id="JAPHQB010000030">
    <property type="protein sequence ID" value="MCX2803048.1"/>
    <property type="molecule type" value="Genomic_DNA"/>
</dbReference>
<keyword evidence="1 2" id="KW-0808">Transferase</keyword>
<dbReference type="OrthoDB" id="9058532at2"/>
<dbReference type="RefSeq" id="WP_067154045.1">
    <property type="nucleotide sequence ID" value="NZ_CP014864.1"/>
</dbReference>
<dbReference type="InterPro" id="IPR023606">
    <property type="entry name" value="CoA-Trfase_III_dom_1_sf"/>
</dbReference>
<dbReference type="KEGG" id="mthd:A3224_10120"/>
<reference evidence="2" key="2">
    <citation type="submission" date="2016-03" db="EMBL/GenBank/DDBJ databases">
        <authorList>
            <person name="Ploux O."/>
        </authorList>
    </citation>
    <scope>NUCLEOTIDE SEQUENCE [LARGE SCALE GENOMIC DNA]</scope>
    <source>
        <strain evidence="2">DAU221</strain>
    </source>
</reference>
<dbReference type="PANTHER" id="PTHR48207">
    <property type="entry name" value="SUCCINATE--HYDROXYMETHYLGLUTARATE COA-TRANSFERASE"/>
    <property type="match status" value="1"/>
</dbReference>
<dbReference type="Gene3D" id="3.30.1540.10">
    <property type="entry name" value="formyl-coa transferase, domain 3"/>
    <property type="match status" value="1"/>
</dbReference>
<dbReference type="STRING" id="252514.A3224_10120"/>
<dbReference type="GO" id="GO:0008410">
    <property type="term" value="F:CoA-transferase activity"/>
    <property type="evidence" value="ECO:0007669"/>
    <property type="project" value="TreeGrafter"/>
</dbReference>
<keyword evidence="4" id="KW-1185">Reference proteome</keyword>
<dbReference type="InterPro" id="IPR050483">
    <property type="entry name" value="CoA-transferase_III_domain"/>
</dbReference>
<dbReference type="EMBL" id="CP014864">
    <property type="protein sequence ID" value="AMX02887.1"/>
    <property type="molecule type" value="Genomic_DNA"/>
</dbReference>
<proteinExistence type="predicted"/>
<protein>
    <submittedName>
        <fullName evidence="2 3">CoA transferase</fullName>
    </submittedName>
</protein>
<evidence type="ECO:0000313" key="2">
    <source>
        <dbReference type="EMBL" id="AMX02887.1"/>
    </source>
</evidence>
<name>A0A143HMZ9_MICTH</name>
<reference evidence="3" key="3">
    <citation type="submission" date="2022-11" db="EMBL/GenBank/DDBJ databases">
        <title>Chitin-degrading and fungicidal potential of chitinolytic bacterial strains from marine environment of the Pacific Ocean regions.</title>
        <authorList>
            <person name="Pentekhina I."/>
            <person name="Nedashkovskaya O."/>
            <person name="Seitkalieva A."/>
            <person name="Podvolotskaya A."/>
            <person name="Tekutyeva L."/>
            <person name="Balabanova L."/>
        </authorList>
    </citation>
    <scope>NUCLEOTIDE SEQUENCE</scope>
    <source>
        <strain evidence="3">KMM 6838</strain>
    </source>
</reference>
<sequence length="395" mass="43582">MSFPSKPLDGCLVLDFSQYLSGPSAALRLADLGARVIKIERPDGGDDCRKLYLSDCTIEGESTLFHAINRDKESFCADLKDAAQRQNIHALIRKADVIISNFRPGVMDRLELNYDSVKAINPRIVYGEITGYGKEGPWKNRPGQDLLLQALSGITWLSGSANDGPVAMGVPVADIFTGALLVQGILAALFARELSGEGAYVEISMLEAMLDFQFEPLTILLHDPSQKIERAKVNGAHTLVAGAYGFYRTSDGYIALSMGQIKDLARLLDCPALLPYTNPSMAYSERDAIKAILADHLPTQPTAYWLSKLEPEDIWCAEVLNWDQLLDHQGFIQLDMLQSLPMQKGTEIITSRCPIRIDDERLWGSKPAPKLGQNQAAIQNEINNNGAYNEREQNA</sequence>